<dbReference type="Proteomes" id="UP000003779">
    <property type="component" value="Chromosome"/>
</dbReference>
<reference evidence="2 3" key="1">
    <citation type="journal article" date="2012" name="J. Bacteriol.">
        <title>Whole-Genome Sequence of Nocardiopsis alba Strain ATCC BAA-2165, Associated with Honeybees.</title>
        <authorList>
            <person name="Qiao J."/>
            <person name="Chen L."/>
            <person name="Li Y."/>
            <person name="Wang J."/>
            <person name="Zhang W."/>
            <person name="Chen S."/>
        </authorList>
    </citation>
    <scope>NUCLEOTIDE SEQUENCE [LARGE SCALE GENOMIC DNA]</scope>
    <source>
        <strain evidence="3">ATCC BAA-2165 / BE74</strain>
    </source>
</reference>
<accession>J7LHW4</accession>
<dbReference type="HOGENOM" id="CLU_3293148_0_0_11"/>
<evidence type="ECO:0000313" key="3">
    <source>
        <dbReference type="Proteomes" id="UP000003779"/>
    </source>
</evidence>
<gene>
    <name evidence="2" type="ordered locus">B005_0185</name>
</gene>
<dbReference type="KEGG" id="nal:B005_0185"/>
<dbReference type="EMBL" id="CP003788">
    <property type="protein sequence ID" value="AFR11070.1"/>
    <property type="molecule type" value="Genomic_DNA"/>
</dbReference>
<protein>
    <submittedName>
        <fullName evidence="2">Uncharacterized protein</fullName>
    </submittedName>
</protein>
<dbReference type="AlphaFoldDB" id="J7LHW4"/>
<name>J7LHW4_NOCAA</name>
<proteinExistence type="predicted"/>
<organism evidence="2 3">
    <name type="scientific">Nocardiopsis alba (strain ATCC BAA-2165 / BE74)</name>
    <dbReference type="NCBI Taxonomy" id="1205910"/>
    <lineage>
        <taxon>Bacteria</taxon>
        <taxon>Bacillati</taxon>
        <taxon>Actinomycetota</taxon>
        <taxon>Actinomycetes</taxon>
        <taxon>Streptosporangiales</taxon>
        <taxon>Nocardiopsidaceae</taxon>
        <taxon>Nocardiopsis</taxon>
    </lineage>
</organism>
<evidence type="ECO:0000313" key="2">
    <source>
        <dbReference type="EMBL" id="AFR11070.1"/>
    </source>
</evidence>
<dbReference type="PATRIC" id="fig|1205910.3.peg.175"/>
<feature type="region of interest" description="Disordered" evidence="1">
    <location>
        <begin position="1"/>
        <end position="40"/>
    </location>
</feature>
<evidence type="ECO:0000256" key="1">
    <source>
        <dbReference type="SAM" id="MobiDB-lite"/>
    </source>
</evidence>
<reference evidence="3" key="2">
    <citation type="submission" date="2012-08" db="EMBL/GenBank/DDBJ databases">
        <title>Whole-genome sequence of Nocardiopsis alba strain ATCC BAA-2165 associated with honeybees.</title>
        <authorList>
            <person name="Qiao J."/>
            <person name="Chen L."/>
            <person name="Li Y."/>
            <person name="Wang J."/>
            <person name="Zhang W."/>
            <person name="Chen S."/>
        </authorList>
    </citation>
    <scope>NUCLEOTIDE SEQUENCE [LARGE SCALE GENOMIC DNA]</scope>
    <source>
        <strain evidence="3">ATCC BAA-2165 / BE74</strain>
    </source>
</reference>
<sequence>MHRREAVSVEAGGVTDPQGGGFCRGHGTRVTSDTRKNKLS</sequence>
<dbReference type="STRING" id="1205910.B005_0185"/>